<organism evidence="2 3">
    <name type="scientific">Trichodelitschia bisporula</name>
    <dbReference type="NCBI Taxonomy" id="703511"/>
    <lineage>
        <taxon>Eukaryota</taxon>
        <taxon>Fungi</taxon>
        <taxon>Dikarya</taxon>
        <taxon>Ascomycota</taxon>
        <taxon>Pezizomycotina</taxon>
        <taxon>Dothideomycetes</taxon>
        <taxon>Dothideomycetes incertae sedis</taxon>
        <taxon>Phaeotrichales</taxon>
        <taxon>Phaeotrichaceae</taxon>
        <taxon>Trichodelitschia</taxon>
    </lineage>
</organism>
<dbReference type="AlphaFoldDB" id="A0A6G1I3E4"/>
<dbReference type="Proteomes" id="UP000799640">
    <property type="component" value="Unassembled WGS sequence"/>
</dbReference>
<keyword evidence="3" id="KW-1185">Reference proteome</keyword>
<protein>
    <submittedName>
        <fullName evidence="2">Uncharacterized protein</fullName>
    </submittedName>
</protein>
<proteinExistence type="predicted"/>
<reference evidence="2" key="1">
    <citation type="journal article" date="2020" name="Stud. Mycol.">
        <title>101 Dothideomycetes genomes: a test case for predicting lifestyles and emergence of pathogens.</title>
        <authorList>
            <person name="Haridas S."/>
            <person name="Albert R."/>
            <person name="Binder M."/>
            <person name="Bloem J."/>
            <person name="Labutti K."/>
            <person name="Salamov A."/>
            <person name="Andreopoulos B."/>
            <person name="Baker S."/>
            <person name="Barry K."/>
            <person name="Bills G."/>
            <person name="Bluhm B."/>
            <person name="Cannon C."/>
            <person name="Castanera R."/>
            <person name="Culley D."/>
            <person name="Daum C."/>
            <person name="Ezra D."/>
            <person name="Gonzalez J."/>
            <person name="Henrissat B."/>
            <person name="Kuo A."/>
            <person name="Liang C."/>
            <person name="Lipzen A."/>
            <person name="Lutzoni F."/>
            <person name="Magnuson J."/>
            <person name="Mondo S."/>
            <person name="Nolan M."/>
            <person name="Ohm R."/>
            <person name="Pangilinan J."/>
            <person name="Park H.-J."/>
            <person name="Ramirez L."/>
            <person name="Alfaro M."/>
            <person name="Sun H."/>
            <person name="Tritt A."/>
            <person name="Yoshinaga Y."/>
            <person name="Zwiers L.-H."/>
            <person name="Turgeon B."/>
            <person name="Goodwin S."/>
            <person name="Spatafora J."/>
            <person name="Crous P."/>
            <person name="Grigoriev I."/>
        </authorList>
    </citation>
    <scope>NUCLEOTIDE SEQUENCE</scope>
    <source>
        <strain evidence="2">CBS 262.69</strain>
    </source>
</reference>
<feature type="coiled-coil region" evidence="1">
    <location>
        <begin position="373"/>
        <end position="400"/>
    </location>
</feature>
<sequence length="609" mass="68656">MFANEAFYHTPENKFLIHSLLFLDRENPDTNSDFTEIVNWIGQAKLQEGKYDPVLWDKVQFMLAYVSTGRRLDQGVAINLYKAILMGMASDPEVLPTVGEEEKPASPYATTFLPPEISSSILEELGENDDEAQIPQFDLLYGTIDRLASIILRMGLLTAIPPWLGQGPGLIEPEATIAARIVEEMIFDIDEDGEGSPIIEHMYRPRTVIQNIHIIDRFRGSAREYVLPDFPPALTPAQWVALLEYDRKTDRQFRKLSAVLQELDCVSYAERVIVSAFHAGIRPSQTFARCNRMNPTLVENFVQNSLESEMVHPLPRNEFLGALNLYTNLMGALKVYSKELTEPSKTFVQFRPGMSFSPVVLPEGVRDLSWAVKEGLKDLIQALEGQTEDLTKAVDEQIEAEIIQEANMPVKETCGCCKIPFDCMKGTSRVCPATGETWWAKMPCHLFMGETLYMEVIESIKLEDDQARADALPAVIKPRNEMVEVTSPPEPERPRGIFGNLFKSKKTPAPATKLVPAPRDYTNFKFQAPEPTKPPAVVESPWILPKHNKEILDEIRAFSPENLMRLLPLILPAMGEEPLFDRSGQQALEEATKFPGRCGRRARMANRFT</sequence>
<gene>
    <name evidence="2" type="ORF">EJ06DRAFT_527791</name>
</gene>
<accession>A0A6G1I3E4</accession>
<evidence type="ECO:0000256" key="1">
    <source>
        <dbReference type="SAM" id="Coils"/>
    </source>
</evidence>
<evidence type="ECO:0000313" key="2">
    <source>
        <dbReference type="EMBL" id="KAF2402810.1"/>
    </source>
</evidence>
<name>A0A6G1I3E4_9PEZI</name>
<keyword evidence="1" id="KW-0175">Coiled coil</keyword>
<dbReference type="EMBL" id="ML996690">
    <property type="protein sequence ID" value="KAF2402810.1"/>
    <property type="molecule type" value="Genomic_DNA"/>
</dbReference>
<evidence type="ECO:0000313" key="3">
    <source>
        <dbReference type="Proteomes" id="UP000799640"/>
    </source>
</evidence>